<dbReference type="InterPro" id="IPR020846">
    <property type="entry name" value="MFS_dom"/>
</dbReference>
<evidence type="ECO:0000259" key="11">
    <source>
        <dbReference type="PROSITE" id="PS50850"/>
    </source>
</evidence>
<dbReference type="InterPro" id="IPR036259">
    <property type="entry name" value="MFS_trans_sf"/>
</dbReference>
<dbReference type="EMBL" id="OZ020101">
    <property type="protein sequence ID" value="CAK9275517.1"/>
    <property type="molecule type" value="Genomic_DNA"/>
</dbReference>
<evidence type="ECO:0000256" key="6">
    <source>
        <dbReference type="ARBA" id="ARBA00022847"/>
    </source>
</evidence>
<dbReference type="PROSITE" id="PS51257">
    <property type="entry name" value="PROKAR_LIPOPROTEIN"/>
    <property type="match status" value="1"/>
</dbReference>
<feature type="transmembrane region" description="Helical" evidence="10">
    <location>
        <begin position="324"/>
        <end position="347"/>
    </location>
</feature>
<keyword evidence="7 10" id="KW-1133">Transmembrane helix</keyword>
<dbReference type="NCBIfam" id="TIGR00879">
    <property type="entry name" value="SP"/>
    <property type="match status" value="1"/>
</dbReference>
<sequence length="515" mass="57531">MASRGDVVIANGEFKHYEGHTAIYVVLACLLASFSGLMLGYDIGITGGVAQMNDFLEKFFPAVVVNKELEYELRKGNLYCQYNNQHLQAYISSFYLVGFMSTLMAAPITRHYGRKTSILIAGISFLIGVVLKTSAQNLAMLVLGRVLYGLGVGFSNQAAPLYMSEVAPFKWRGRLTYLFQLSLSIGAFCANVINYGTSRLVPNGWRISLGLAGIPAIIITISGIILSDTPNSLVHRGKQEAGRKVLERMRGITNVDIEFDDILIASNQKSSEERNAFKNVLKGKSIPPLIVSCIFQIFSQFTGINDLTFYSPVLFSTLGFKSGGALFTAVVLAGISTLAILVGLLLVDKVGRKALLIEGNVQMFFSLVIAIGMILRYGLQDEVRLSHSVTIILVVFVCIYVAGWCWAWGPCQWLLPSEFFPLETRSAGLSIEVSVNFLFNFVIIQSFLTMLCSLRWGLFVFFAIWNFFMPFLVFLYVPETKGVPIEEMELVWKRHWFWKRFMPVDNYIDNPPEKP</sequence>
<protein>
    <recommendedName>
        <fullName evidence="11">Major facilitator superfamily (MFS) profile domain-containing protein</fullName>
    </recommendedName>
</protein>
<evidence type="ECO:0000313" key="12">
    <source>
        <dbReference type="EMBL" id="CAK9275517.1"/>
    </source>
</evidence>
<dbReference type="InterPro" id="IPR005828">
    <property type="entry name" value="MFS_sugar_transport-like"/>
</dbReference>
<feature type="transmembrane region" description="Helical" evidence="10">
    <location>
        <begin position="87"/>
        <end position="106"/>
    </location>
</feature>
<dbReference type="PANTHER" id="PTHR23500">
    <property type="entry name" value="SOLUTE CARRIER FAMILY 2, FACILITATED GLUCOSE TRANSPORTER"/>
    <property type="match status" value="1"/>
</dbReference>
<dbReference type="CDD" id="cd17361">
    <property type="entry name" value="MFS_STP"/>
    <property type="match status" value="1"/>
</dbReference>
<dbReference type="PROSITE" id="PS00217">
    <property type="entry name" value="SUGAR_TRANSPORT_2"/>
    <property type="match status" value="1"/>
</dbReference>
<comment type="similarity">
    <text evidence="2 9">Belongs to the major facilitator superfamily. Sugar transporter (TC 2.A.1.1) family.</text>
</comment>
<dbReference type="PRINTS" id="PR00171">
    <property type="entry name" value="SUGRTRNSPORT"/>
</dbReference>
<keyword evidence="5 10" id="KW-0812">Transmembrane</keyword>
<feature type="domain" description="Major facilitator superfamily (MFS) profile" evidence="11">
    <location>
        <begin position="28"/>
        <end position="481"/>
    </location>
</feature>
<dbReference type="PROSITE" id="PS00216">
    <property type="entry name" value="SUGAR_TRANSPORT_1"/>
    <property type="match status" value="1"/>
</dbReference>
<evidence type="ECO:0000256" key="1">
    <source>
        <dbReference type="ARBA" id="ARBA00004141"/>
    </source>
</evidence>
<dbReference type="Gene3D" id="1.20.1250.20">
    <property type="entry name" value="MFS general substrate transporter like domains"/>
    <property type="match status" value="1"/>
</dbReference>
<organism evidence="12 13">
    <name type="scientific">Sphagnum jensenii</name>
    <dbReference type="NCBI Taxonomy" id="128206"/>
    <lineage>
        <taxon>Eukaryota</taxon>
        <taxon>Viridiplantae</taxon>
        <taxon>Streptophyta</taxon>
        <taxon>Embryophyta</taxon>
        <taxon>Bryophyta</taxon>
        <taxon>Sphagnophytina</taxon>
        <taxon>Sphagnopsida</taxon>
        <taxon>Sphagnales</taxon>
        <taxon>Sphagnaceae</taxon>
        <taxon>Sphagnum</taxon>
    </lineage>
</organism>
<proteinExistence type="inferred from homology"/>
<evidence type="ECO:0000256" key="4">
    <source>
        <dbReference type="ARBA" id="ARBA00022597"/>
    </source>
</evidence>
<feature type="transmembrane region" description="Helical" evidence="10">
    <location>
        <begin position="454"/>
        <end position="477"/>
    </location>
</feature>
<feature type="transmembrane region" description="Helical" evidence="10">
    <location>
        <begin position="385"/>
        <end position="408"/>
    </location>
</feature>
<feature type="transmembrane region" description="Helical" evidence="10">
    <location>
        <begin position="359"/>
        <end position="379"/>
    </location>
</feature>
<evidence type="ECO:0000256" key="10">
    <source>
        <dbReference type="SAM" id="Phobius"/>
    </source>
</evidence>
<feature type="transmembrane region" description="Helical" evidence="10">
    <location>
        <begin position="429"/>
        <end position="448"/>
    </location>
</feature>
<dbReference type="PANTHER" id="PTHR23500:SF357">
    <property type="entry name" value="IP12678P"/>
    <property type="match status" value="1"/>
</dbReference>
<feature type="transmembrane region" description="Helical" evidence="10">
    <location>
        <begin position="118"/>
        <end position="135"/>
    </location>
</feature>
<reference evidence="12" key="1">
    <citation type="submission" date="2024-02" db="EMBL/GenBank/DDBJ databases">
        <authorList>
            <consortium name="ELIXIR-Norway"/>
            <consortium name="Elixir Norway"/>
        </authorList>
    </citation>
    <scope>NUCLEOTIDE SEQUENCE</scope>
</reference>
<accession>A0ABP0XD54</accession>
<keyword evidence="8 10" id="KW-0472">Membrane</keyword>
<keyword evidence="13" id="KW-1185">Reference proteome</keyword>
<feature type="transmembrane region" description="Helical" evidence="10">
    <location>
        <begin position="175"/>
        <end position="193"/>
    </location>
</feature>
<evidence type="ECO:0000313" key="13">
    <source>
        <dbReference type="Proteomes" id="UP001497444"/>
    </source>
</evidence>
<dbReference type="InterPro" id="IPR003663">
    <property type="entry name" value="Sugar/inositol_transpt"/>
</dbReference>
<evidence type="ECO:0000256" key="3">
    <source>
        <dbReference type="ARBA" id="ARBA00022448"/>
    </source>
</evidence>
<keyword evidence="4" id="KW-0762">Sugar transport</keyword>
<evidence type="ECO:0000256" key="7">
    <source>
        <dbReference type="ARBA" id="ARBA00022989"/>
    </source>
</evidence>
<dbReference type="InterPro" id="IPR045262">
    <property type="entry name" value="STP/PLT_plant"/>
</dbReference>
<comment type="subcellular location">
    <subcellularLocation>
        <location evidence="1">Membrane</location>
        <topology evidence="1">Multi-pass membrane protein</topology>
    </subcellularLocation>
</comment>
<name>A0ABP0XD54_9BRYO</name>
<feature type="transmembrane region" description="Helical" evidence="10">
    <location>
        <begin position="205"/>
        <end position="226"/>
    </location>
</feature>
<dbReference type="Proteomes" id="UP001497444">
    <property type="component" value="Chromosome 6"/>
</dbReference>
<evidence type="ECO:0000256" key="2">
    <source>
        <dbReference type="ARBA" id="ARBA00010992"/>
    </source>
</evidence>
<dbReference type="SUPFAM" id="SSF103473">
    <property type="entry name" value="MFS general substrate transporter"/>
    <property type="match status" value="1"/>
</dbReference>
<gene>
    <name evidence="12" type="ORF">CSSPJE1EN1_LOCUS20995</name>
</gene>
<dbReference type="Pfam" id="PF00083">
    <property type="entry name" value="Sugar_tr"/>
    <property type="match status" value="1"/>
</dbReference>
<evidence type="ECO:0000256" key="8">
    <source>
        <dbReference type="ARBA" id="ARBA00023136"/>
    </source>
</evidence>
<keyword evidence="6" id="KW-0769">Symport</keyword>
<evidence type="ECO:0000256" key="9">
    <source>
        <dbReference type="RuleBase" id="RU003346"/>
    </source>
</evidence>
<dbReference type="PROSITE" id="PS50850">
    <property type="entry name" value="MFS"/>
    <property type="match status" value="1"/>
</dbReference>
<feature type="transmembrane region" description="Helical" evidence="10">
    <location>
        <begin position="21"/>
        <end position="41"/>
    </location>
</feature>
<keyword evidence="3 9" id="KW-0813">Transport</keyword>
<dbReference type="InterPro" id="IPR044778">
    <property type="entry name" value="MFS_STP/MST-like_plant"/>
</dbReference>
<dbReference type="InterPro" id="IPR005829">
    <property type="entry name" value="Sugar_transporter_CS"/>
</dbReference>
<evidence type="ECO:0000256" key="5">
    <source>
        <dbReference type="ARBA" id="ARBA00022692"/>
    </source>
</evidence>